<dbReference type="Proteomes" id="UP000616151">
    <property type="component" value="Unassembled WGS sequence"/>
</dbReference>
<gene>
    <name evidence="1" type="ORF">JHL16_24770</name>
</gene>
<organism evidence="1 2">
    <name type="scientific">Taklimakanibacter albus</name>
    <dbReference type="NCBI Taxonomy" id="2800327"/>
    <lineage>
        <taxon>Bacteria</taxon>
        <taxon>Pseudomonadati</taxon>
        <taxon>Pseudomonadota</taxon>
        <taxon>Alphaproteobacteria</taxon>
        <taxon>Hyphomicrobiales</taxon>
        <taxon>Aestuariivirgaceae</taxon>
        <taxon>Taklimakanibacter</taxon>
    </lineage>
</organism>
<reference evidence="1" key="1">
    <citation type="submission" date="2021-01" db="EMBL/GenBank/DDBJ databases">
        <authorList>
            <person name="Sun Q."/>
        </authorList>
    </citation>
    <scope>NUCLEOTIDE SEQUENCE</scope>
    <source>
        <strain evidence="1">YIM B02566</strain>
    </source>
</reference>
<dbReference type="EMBL" id="JAENHL010000008">
    <property type="protein sequence ID" value="MBK1869597.1"/>
    <property type="molecule type" value="Genomic_DNA"/>
</dbReference>
<accession>A0ACC5RAH0</accession>
<evidence type="ECO:0000313" key="1">
    <source>
        <dbReference type="EMBL" id="MBK1869597.1"/>
    </source>
</evidence>
<evidence type="ECO:0000313" key="2">
    <source>
        <dbReference type="Proteomes" id="UP000616151"/>
    </source>
</evidence>
<keyword evidence="2" id="KW-1185">Reference proteome</keyword>
<keyword evidence="1" id="KW-0489">Methyltransferase</keyword>
<sequence length="250" mass="27420">MRQDGNQAFLRDVLPRALRADITVYDLGGGSRPCVDRELKDRLGLRLVGLDVSGEELAAAPVGTYDQTIVADLCTFTGTAAADSVICQATLEHVPDTVGAIRGLATCVRPGGAVYLFAPCRNAAFARINLILPEGLKRFLLFRLFPEKATGHDGFKAFYDHCTPGQIEAIARRNGLEIEERRLFWTSSYFFIFTPAYLLWRAWQGLSYMVLGKDAAESFVYVLRKSHAVALDSKALRVSGRAAQLTGSEA</sequence>
<keyword evidence="1" id="KW-0808">Transferase</keyword>
<comment type="caution">
    <text evidence="1">The sequence shown here is derived from an EMBL/GenBank/DDBJ whole genome shotgun (WGS) entry which is preliminary data.</text>
</comment>
<proteinExistence type="predicted"/>
<name>A0ACC5RAH0_9HYPH</name>
<protein>
    <submittedName>
        <fullName evidence="1">Methyltransferase domain-containing protein</fullName>
    </submittedName>
</protein>